<dbReference type="AlphaFoldDB" id="A0A918PFJ8"/>
<dbReference type="Gene3D" id="2.40.50.230">
    <property type="entry name" value="Gp5 N-terminal domain"/>
    <property type="match status" value="1"/>
</dbReference>
<dbReference type="Pfam" id="PF04717">
    <property type="entry name" value="Phage_base_V"/>
    <property type="match status" value="1"/>
</dbReference>
<feature type="domain" description="Gp5/Type VI secretion system Vgr protein OB-fold" evidence="2">
    <location>
        <begin position="18"/>
        <end position="59"/>
    </location>
</feature>
<protein>
    <submittedName>
        <fullName evidence="3">Baseplate assembly protein</fullName>
    </submittedName>
</protein>
<dbReference type="InterPro" id="IPR013046">
    <property type="entry name" value="GpV/Gp45"/>
</dbReference>
<dbReference type="Proteomes" id="UP000648075">
    <property type="component" value="Unassembled WGS sequence"/>
</dbReference>
<gene>
    <name evidence="3" type="primary">V</name>
    <name evidence="3" type="ORF">GCM10011614_17180</name>
</gene>
<dbReference type="InterPro" id="IPR037026">
    <property type="entry name" value="Vgr_OB-fold_dom_sf"/>
</dbReference>
<evidence type="ECO:0000259" key="2">
    <source>
        <dbReference type="Pfam" id="PF04717"/>
    </source>
</evidence>
<evidence type="ECO:0000313" key="4">
    <source>
        <dbReference type="Proteomes" id="UP000648075"/>
    </source>
</evidence>
<sequence>MRYGDPDDDDGGAETPPIRWLASRAGQTRVWSPPSVGEQVIVLAPDGQLAGAVALTGIWQDAFPPPGVTLTEFFLFADGARIAYDPVGHALSVTLPAGGTAEIDAPGGLTIRGDVSIEGTVTVSEDVTASGISLTGHKHGNVQSGTSQTGGPL</sequence>
<reference evidence="3" key="2">
    <citation type="submission" date="2020-09" db="EMBL/GenBank/DDBJ databases">
        <authorList>
            <person name="Sun Q."/>
            <person name="Kim S."/>
        </authorList>
    </citation>
    <scope>NUCLEOTIDE SEQUENCE</scope>
    <source>
        <strain evidence="3">KCTC 32255</strain>
    </source>
</reference>
<accession>A0A918PFJ8</accession>
<proteinExistence type="predicted"/>
<dbReference type="EMBL" id="BMZA01000004">
    <property type="protein sequence ID" value="GGZ02670.1"/>
    <property type="molecule type" value="Genomic_DNA"/>
</dbReference>
<evidence type="ECO:0000313" key="3">
    <source>
        <dbReference type="EMBL" id="GGZ02670.1"/>
    </source>
</evidence>
<dbReference type="InterPro" id="IPR006531">
    <property type="entry name" value="Gp5/Vgr_OB"/>
</dbReference>
<organism evidence="3 4">
    <name type="scientific">Novosphingobium colocasiae</name>
    <dbReference type="NCBI Taxonomy" id="1256513"/>
    <lineage>
        <taxon>Bacteria</taxon>
        <taxon>Pseudomonadati</taxon>
        <taxon>Pseudomonadota</taxon>
        <taxon>Alphaproteobacteria</taxon>
        <taxon>Sphingomonadales</taxon>
        <taxon>Sphingomonadaceae</taxon>
        <taxon>Novosphingobium</taxon>
    </lineage>
</organism>
<comment type="caution">
    <text evidence="3">The sequence shown here is derived from an EMBL/GenBank/DDBJ whole genome shotgun (WGS) entry which is preliminary data.</text>
</comment>
<dbReference type="Pfam" id="PF18946">
    <property type="entry name" value="Apex"/>
    <property type="match status" value="1"/>
</dbReference>
<dbReference type="NCBIfam" id="TIGR01644">
    <property type="entry name" value="phage_P2_V"/>
    <property type="match status" value="1"/>
</dbReference>
<evidence type="ECO:0000256" key="1">
    <source>
        <dbReference type="SAM" id="MobiDB-lite"/>
    </source>
</evidence>
<feature type="compositionally biased region" description="Polar residues" evidence="1">
    <location>
        <begin position="141"/>
        <end position="153"/>
    </location>
</feature>
<keyword evidence="4" id="KW-1185">Reference proteome</keyword>
<dbReference type="InterPro" id="IPR044033">
    <property type="entry name" value="GpV-like_apex"/>
</dbReference>
<name>A0A918PFJ8_9SPHN</name>
<feature type="region of interest" description="Disordered" evidence="1">
    <location>
        <begin position="132"/>
        <end position="153"/>
    </location>
</feature>
<dbReference type="Gene3D" id="6.20.150.10">
    <property type="match status" value="1"/>
</dbReference>
<reference evidence="3" key="1">
    <citation type="journal article" date="2014" name="Int. J. Syst. Evol. Microbiol.">
        <title>Complete genome sequence of Corynebacterium casei LMG S-19264T (=DSM 44701T), isolated from a smear-ripened cheese.</title>
        <authorList>
            <consortium name="US DOE Joint Genome Institute (JGI-PGF)"/>
            <person name="Walter F."/>
            <person name="Albersmeier A."/>
            <person name="Kalinowski J."/>
            <person name="Ruckert C."/>
        </authorList>
    </citation>
    <scope>NUCLEOTIDE SEQUENCE</scope>
    <source>
        <strain evidence="3">KCTC 32255</strain>
    </source>
</reference>